<proteinExistence type="predicted"/>
<feature type="non-terminal residue" evidence="1">
    <location>
        <position position="218"/>
    </location>
</feature>
<dbReference type="EMBL" id="UINC01062560">
    <property type="protein sequence ID" value="SVB89306.1"/>
    <property type="molecule type" value="Genomic_DNA"/>
</dbReference>
<evidence type="ECO:0008006" key="2">
    <source>
        <dbReference type="Google" id="ProtNLM"/>
    </source>
</evidence>
<dbReference type="AlphaFoldDB" id="A0A382HPQ7"/>
<reference evidence="1" key="1">
    <citation type="submission" date="2018-05" db="EMBL/GenBank/DDBJ databases">
        <authorList>
            <person name="Lanie J.A."/>
            <person name="Ng W.-L."/>
            <person name="Kazmierczak K.M."/>
            <person name="Andrzejewski T.M."/>
            <person name="Davidsen T.M."/>
            <person name="Wayne K.J."/>
            <person name="Tettelin H."/>
            <person name="Glass J.I."/>
            <person name="Rusch D."/>
            <person name="Podicherti R."/>
            <person name="Tsui H.-C.T."/>
            <person name="Winkler M.E."/>
        </authorList>
    </citation>
    <scope>NUCLEOTIDE SEQUENCE</scope>
</reference>
<sequence length="218" mass="24966">MATLAELRAKLAAQDQRQTGTRETDNAIYAFWNIPSDTTATMRFLPDGDESNTFFWQERQMIRMPFPGVKGQDEAKPVTVNVPCVEMWGETCPVHAEIRPWFKDPALEDIGRKYWKKRSYIFQGFVVNNPLEGDATPENPIRRFVINPSIYKIIKAALMDPEMENLPTDYTSGTDFRLTKTQKGQYADYSTSNWARRERGLSEDELAAVSTHGLFTLN</sequence>
<accession>A0A382HPQ7</accession>
<organism evidence="1">
    <name type="scientific">marine metagenome</name>
    <dbReference type="NCBI Taxonomy" id="408172"/>
    <lineage>
        <taxon>unclassified sequences</taxon>
        <taxon>metagenomes</taxon>
        <taxon>ecological metagenomes</taxon>
    </lineage>
</organism>
<protein>
    <recommendedName>
        <fullName evidence="2">Bacteriophage T4 Gp32 single-stranded DNA-binding domain-containing protein</fullName>
    </recommendedName>
</protein>
<name>A0A382HPQ7_9ZZZZ</name>
<dbReference type="Gene3D" id="3.90.198.10">
    <property type="entry name" value="Replication Fork Single-Stranded Dna Binding Protein"/>
    <property type="match status" value="1"/>
</dbReference>
<dbReference type="InterPro" id="IPR044947">
    <property type="entry name" value="Phage_T4_Gp32_ssDNA-bd_sf"/>
</dbReference>
<evidence type="ECO:0000313" key="1">
    <source>
        <dbReference type="EMBL" id="SVB89306.1"/>
    </source>
</evidence>
<gene>
    <name evidence="1" type="ORF">METZ01_LOCUS242160</name>
</gene>